<dbReference type="Pfam" id="PF03466">
    <property type="entry name" value="LysR_substrate"/>
    <property type="match status" value="1"/>
</dbReference>
<dbReference type="InterPro" id="IPR005119">
    <property type="entry name" value="LysR_subst-bd"/>
</dbReference>
<evidence type="ECO:0000259" key="5">
    <source>
        <dbReference type="PROSITE" id="PS50931"/>
    </source>
</evidence>
<dbReference type="Proteomes" id="UP001237448">
    <property type="component" value="Unassembled WGS sequence"/>
</dbReference>
<organism evidence="6 7">
    <name type="scientific">Labrys monachus</name>
    <dbReference type="NCBI Taxonomy" id="217067"/>
    <lineage>
        <taxon>Bacteria</taxon>
        <taxon>Pseudomonadati</taxon>
        <taxon>Pseudomonadota</taxon>
        <taxon>Alphaproteobacteria</taxon>
        <taxon>Hyphomicrobiales</taxon>
        <taxon>Xanthobacteraceae</taxon>
        <taxon>Labrys</taxon>
    </lineage>
</organism>
<evidence type="ECO:0000256" key="4">
    <source>
        <dbReference type="ARBA" id="ARBA00023163"/>
    </source>
</evidence>
<dbReference type="PANTHER" id="PTHR30419">
    <property type="entry name" value="HTH-TYPE TRANSCRIPTIONAL REGULATOR YBHD"/>
    <property type="match status" value="1"/>
</dbReference>
<dbReference type="InterPro" id="IPR036390">
    <property type="entry name" value="WH_DNA-bd_sf"/>
</dbReference>
<dbReference type="PANTHER" id="PTHR30419:SF2">
    <property type="entry name" value="LYSR FAMILY TRANSCRIPTIONAL REGULATOR"/>
    <property type="match status" value="1"/>
</dbReference>
<sequence>MRFDLLSLQLFVAVCEEQSIAKAADREHIAASAVSKRMSDLEARLNTPLFHRSSKGLELTASAHTLLHHSRVLMRDLNQMEIELAHHASGVSGQVRVYASVSTIIQHLPDDLRDFLARHSAIRIVLQEGTSQQAVEAVAENAADIGIFGGVVPRQGLKIFPYRADRLVVLLPLGHPLGDRPSLRFADLPDYDLIGPTKGSFLDSLVLRAASDLSRPLKMPVRVNGFETVRGMVEAELGVGLVPEGCAARYVTGGKLKAIELDEPWAVRQWNICVQDGQSLPSPVKLLLKHLTKDGA</sequence>
<dbReference type="GO" id="GO:0003677">
    <property type="term" value="F:DNA binding"/>
    <property type="evidence" value="ECO:0007669"/>
    <property type="project" value="UniProtKB-KW"/>
</dbReference>
<accession>A0ABU0FG84</accession>
<feature type="domain" description="HTH lysR-type" evidence="5">
    <location>
        <begin position="1"/>
        <end position="60"/>
    </location>
</feature>
<dbReference type="SUPFAM" id="SSF46785">
    <property type="entry name" value="Winged helix' DNA-binding domain"/>
    <property type="match status" value="1"/>
</dbReference>
<keyword evidence="3 6" id="KW-0238">DNA-binding</keyword>
<dbReference type="Gene3D" id="1.10.10.10">
    <property type="entry name" value="Winged helix-like DNA-binding domain superfamily/Winged helix DNA-binding domain"/>
    <property type="match status" value="1"/>
</dbReference>
<dbReference type="PROSITE" id="PS50931">
    <property type="entry name" value="HTH_LYSR"/>
    <property type="match status" value="1"/>
</dbReference>
<evidence type="ECO:0000313" key="7">
    <source>
        <dbReference type="Proteomes" id="UP001237448"/>
    </source>
</evidence>
<name>A0ABU0FG84_9HYPH</name>
<comment type="caution">
    <text evidence="6">The sequence shown here is derived from an EMBL/GenBank/DDBJ whole genome shotgun (WGS) entry which is preliminary data.</text>
</comment>
<proteinExistence type="inferred from homology"/>
<reference evidence="6 7" key="1">
    <citation type="submission" date="2023-07" db="EMBL/GenBank/DDBJ databases">
        <title>Genomic Encyclopedia of Type Strains, Phase IV (KMG-IV): sequencing the most valuable type-strain genomes for metagenomic binning, comparative biology and taxonomic classification.</title>
        <authorList>
            <person name="Goeker M."/>
        </authorList>
    </citation>
    <scope>NUCLEOTIDE SEQUENCE [LARGE SCALE GENOMIC DNA]</scope>
    <source>
        <strain evidence="6 7">DSM 5896</strain>
    </source>
</reference>
<keyword evidence="2" id="KW-0805">Transcription regulation</keyword>
<dbReference type="InterPro" id="IPR000847">
    <property type="entry name" value="LysR_HTH_N"/>
</dbReference>
<dbReference type="EMBL" id="JAUSVK010000001">
    <property type="protein sequence ID" value="MDQ0393626.1"/>
    <property type="molecule type" value="Genomic_DNA"/>
</dbReference>
<gene>
    <name evidence="6" type="ORF">J3R73_003418</name>
</gene>
<dbReference type="SUPFAM" id="SSF53850">
    <property type="entry name" value="Periplasmic binding protein-like II"/>
    <property type="match status" value="1"/>
</dbReference>
<dbReference type="InterPro" id="IPR036388">
    <property type="entry name" value="WH-like_DNA-bd_sf"/>
</dbReference>
<keyword evidence="4" id="KW-0804">Transcription</keyword>
<dbReference type="Pfam" id="PF00126">
    <property type="entry name" value="HTH_1"/>
    <property type="match status" value="1"/>
</dbReference>
<dbReference type="Gene3D" id="3.40.190.290">
    <property type="match status" value="1"/>
</dbReference>
<dbReference type="InterPro" id="IPR050950">
    <property type="entry name" value="HTH-type_LysR_regulators"/>
</dbReference>
<comment type="similarity">
    <text evidence="1">Belongs to the LysR transcriptional regulatory family.</text>
</comment>
<dbReference type="RefSeq" id="WP_307429227.1">
    <property type="nucleotide sequence ID" value="NZ_JAUSVK010000001.1"/>
</dbReference>
<evidence type="ECO:0000256" key="3">
    <source>
        <dbReference type="ARBA" id="ARBA00023125"/>
    </source>
</evidence>
<protein>
    <submittedName>
        <fullName evidence="6">DNA-binding transcriptional LysR family regulator</fullName>
    </submittedName>
</protein>
<evidence type="ECO:0000256" key="1">
    <source>
        <dbReference type="ARBA" id="ARBA00009437"/>
    </source>
</evidence>
<dbReference type="CDD" id="cd08421">
    <property type="entry name" value="PBP2_LTTR_like_1"/>
    <property type="match status" value="1"/>
</dbReference>
<evidence type="ECO:0000313" key="6">
    <source>
        <dbReference type="EMBL" id="MDQ0393626.1"/>
    </source>
</evidence>
<evidence type="ECO:0000256" key="2">
    <source>
        <dbReference type="ARBA" id="ARBA00023015"/>
    </source>
</evidence>
<keyword evidence="7" id="KW-1185">Reference proteome</keyword>